<evidence type="ECO:0000313" key="2">
    <source>
        <dbReference type="EMBL" id="KAE8418122.1"/>
    </source>
</evidence>
<dbReference type="Gene3D" id="2.60.40.3820">
    <property type="match status" value="1"/>
</dbReference>
<feature type="domain" description="Up-regulated in Daf-2" evidence="1">
    <location>
        <begin position="2"/>
        <end position="106"/>
    </location>
</feature>
<reference evidence="2 3" key="1">
    <citation type="submission" date="2019-04" db="EMBL/GenBank/DDBJ databases">
        <authorList>
            <consortium name="DOE Joint Genome Institute"/>
            <person name="Mondo S."/>
            <person name="Kjaerbolling I."/>
            <person name="Vesth T."/>
            <person name="Frisvad J.C."/>
            <person name="Nybo J.L."/>
            <person name="Theobald S."/>
            <person name="Kildgaard S."/>
            <person name="Isbrandt T."/>
            <person name="Kuo A."/>
            <person name="Sato A."/>
            <person name="Lyhne E.K."/>
            <person name="Kogle M.E."/>
            <person name="Wiebenga A."/>
            <person name="Kun R.S."/>
            <person name="Lubbers R.J."/>
            <person name="Makela M.R."/>
            <person name="Barry K."/>
            <person name="Chovatia M."/>
            <person name="Clum A."/>
            <person name="Daum C."/>
            <person name="Haridas S."/>
            <person name="He G."/>
            <person name="LaButti K."/>
            <person name="Lipzen A."/>
            <person name="Riley R."/>
            <person name="Salamov A."/>
            <person name="Simmons B.A."/>
            <person name="Magnuson J.K."/>
            <person name="Henrissat B."/>
            <person name="Mortensen U.H."/>
            <person name="Larsen T.O."/>
            <person name="Devries R.P."/>
            <person name="Grigoriev I.V."/>
            <person name="Machida M."/>
            <person name="Baker S.E."/>
            <person name="Andersen M.R."/>
            <person name="Cantor M.N."/>
            <person name="Hua S.X."/>
        </authorList>
    </citation>
    <scope>NUCLEOTIDE SEQUENCE [LARGE SCALE GENOMIC DNA]</scope>
    <source>
        <strain evidence="2 3">CBS 117616</strain>
    </source>
</reference>
<sequence length="163" mass="18781">MTDRQAYASVRNGTSRPIYAVGLARMYSDQYKNSDMRGIIEPGQASAGMRVDYTAGWWTTGRDWWKVFWVTQDQNLQKTLHYSDPENSRDIMDWSENLAPNVIPDIALARRMNNEYQHCNDIPESLQVGHFSPLKTACSKHIEGPIWGHVTHITEEEFLFSTI</sequence>
<proteinExistence type="predicted"/>
<keyword evidence="3" id="KW-1185">Reference proteome</keyword>
<evidence type="ECO:0000259" key="1">
    <source>
        <dbReference type="Pfam" id="PF18457"/>
    </source>
</evidence>
<dbReference type="InterPro" id="IPR041157">
    <property type="entry name" value="PUD1/2"/>
</dbReference>
<protein>
    <recommendedName>
        <fullName evidence="1">Up-regulated in Daf-2 domain-containing protein</fullName>
    </recommendedName>
</protein>
<dbReference type="EMBL" id="ML735730">
    <property type="protein sequence ID" value="KAE8418122.1"/>
    <property type="molecule type" value="Genomic_DNA"/>
</dbReference>
<gene>
    <name evidence="2" type="ORF">BDV36DRAFT_295526</name>
</gene>
<evidence type="ECO:0000313" key="3">
    <source>
        <dbReference type="Proteomes" id="UP000325395"/>
    </source>
</evidence>
<accession>A0ABQ6WLY3</accession>
<dbReference type="Pfam" id="PF18457">
    <property type="entry name" value="PUD1_2"/>
    <property type="match status" value="1"/>
</dbReference>
<dbReference type="Proteomes" id="UP000325395">
    <property type="component" value="Unassembled WGS sequence"/>
</dbReference>
<name>A0ABQ6WLY3_9EURO</name>
<organism evidence="2 3">
    <name type="scientific">Aspergillus pseudocaelatus</name>
    <dbReference type="NCBI Taxonomy" id="1825620"/>
    <lineage>
        <taxon>Eukaryota</taxon>
        <taxon>Fungi</taxon>
        <taxon>Dikarya</taxon>
        <taxon>Ascomycota</taxon>
        <taxon>Pezizomycotina</taxon>
        <taxon>Eurotiomycetes</taxon>
        <taxon>Eurotiomycetidae</taxon>
        <taxon>Eurotiales</taxon>
        <taxon>Aspergillaceae</taxon>
        <taxon>Aspergillus</taxon>
        <taxon>Aspergillus subgen. Circumdati</taxon>
    </lineage>
</organism>